<reference evidence="1 2" key="1">
    <citation type="submission" date="2023-01" db="EMBL/GenBank/DDBJ databases">
        <title>Analysis of 21 Apiospora genomes using comparative genomics revels a genus with tremendous synthesis potential of carbohydrate active enzymes and secondary metabolites.</title>
        <authorList>
            <person name="Sorensen T."/>
        </authorList>
    </citation>
    <scope>NUCLEOTIDE SEQUENCE [LARGE SCALE GENOMIC DNA]</scope>
    <source>
        <strain evidence="1 2">CBS 24483</strain>
    </source>
</reference>
<organism evidence="1 2">
    <name type="scientific">Apiospora aurea</name>
    <dbReference type="NCBI Taxonomy" id="335848"/>
    <lineage>
        <taxon>Eukaryota</taxon>
        <taxon>Fungi</taxon>
        <taxon>Dikarya</taxon>
        <taxon>Ascomycota</taxon>
        <taxon>Pezizomycotina</taxon>
        <taxon>Sordariomycetes</taxon>
        <taxon>Xylariomycetidae</taxon>
        <taxon>Amphisphaeriales</taxon>
        <taxon>Apiosporaceae</taxon>
        <taxon>Apiospora</taxon>
    </lineage>
</organism>
<protein>
    <recommendedName>
        <fullName evidence="3">Secreted protein</fullName>
    </recommendedName>
</protein>
<proteinExistence type="predicted"/>
<evidence type="ECO:0000313" key="2">
    <source>
        <dbReference type="Proteomes" id="UP001391051"/>
    </source>
</evidence>
<name>A0ABR1PVK4_9PEZI</name>
<evidence type="ECO:0008006" key="3">
    <source>
        <dbReference type="Google" id="ProtNLM"/>
    </source>
</evidence>
<gene>
    <name evidence="1" type="ORF">PG986_013441</name>
</gene>
<dbReference type="Proteomes" id="UP001391051">
    <property type="component" value="Unassembled WGS sequence"/>
</dbReference>
<dbReference type="GeneID" id="92082725"/>
<sequence length="104" mass="11478">MAICYGLQHTIDRVTAIITVVAVVAATNKQVAVSREILYWVAYVHESFGAEQTTVALVCPLATEFVCSDAQCALFSRHTIYSADFTYPNVSLRGRHTRKPPCTI</sequence>
<evidence type="ECO:0000313" key="1">
    <source>
        <dbReference type="EMBL" id="KAK7941054.1"/>
    </source>
</evidence>
<dbReference type="RefSeq" id="XP_066693806.1">
    <property type="nucleotide sequence ID" value="XM_066849663.1"/>
</dbReference>
<comment type="caution">
    <text evidence="1">The sequence shown here is derived from an EMBL/GenBank/DDBJ whole genome shotgun (WGS) entry which is preliminary data.</text>
</comment>
<dbReference type="EMBL" id="JAQQWE010000009">
    <property type="protein sequence ID" value="KAK7941054.1"/>
    <property type="molecule type" value="Genomic_DNA"/>
</dbReference>
<keyword evidence="2" id="KW-1185">Reference proteome</keyword>
<accession>A0ABR1PVK4</accession>